<accession>A0A4Y8D182</accession>
<comment type="caution">
    <text evidence="1">The sequence shown here is derived from an EMBL/GenBank/DDBJ whole genome shotgun (WGS) entry which is preliminary data.</text>
</comment>
<name>A0A4Y8D182_9HELO</name>
<keyword evidence="2" id="KW-1185">Reference proteome</keyword>
<proteinExistence type="predicted"/>
<evidence type="ECO:0000313" key="1">
    <source>
        <dbReference type="EMBL" id="TEY57620.1"/>
    </source>
</evidence>
<dbReference type="Proteomes" id="UP000297299">
    <property type="component" value="Unassembled WGS sequence"/>
</dbReference>
<sequence length="68" mass="7835">MVGITREWTFREGKFWVAYDGILRHSKKDQRDIRNREISSMFLSTQTADTGVFPIETFEAALTVAIPV</sequence>
<gene>
    <name evidence="1" type="ORF">BOTCAL_0211g00070</name>
</gene>
<dbReference type="AlphaFoldDB" id="A0A4Y8D182"/>
<dbReference type="EMBL" id="PHWZ01000211">
    <property type="protein sequence ID" value="TEY57620.1"/>
    <property type="molecule type" value="Genomic_DNA"/>
</dbReference>
<evidence type="ECO:0000313" key="2">
    <source>
        <dbReference type="Proteomes" id="UP000297299"/>
    </source>
</evidence>
<reference evidence="1 2" key="1">
    <citation type="submission" date="2017-11" db="EMBL/GenBank/DDBJ databases">
        <title>Comparative genomics of Botrytis spp.</title>
        <authorList>
            <person name="Valero-Jimenez C.A."/>
            <person name="Tapia P."/>
            <person name="Veloso J."/>
            <person name="Silva-Moreno E."/>
            <person name="Staats M."/>
            <person name="Valdes J.H."/>
            <person name="Van Kan J.A.L."/>
        </authorList>
    </citation>
    <scope>NUCLEOTIDE SEQUENCE [LARGE SCALE GENOMIC DNA]</scope>
    <source>
        <strain evidence="1 2">MUCL2830</strain>
    </source>
</reference>
<protein>
    <submittedName>
        <fullName evidence="1">Uncharacterized protein</fullName>
    </submittedName>
</protein>
<organism evidence="1 2">
    <name type="scientific">Botryotinia calthae</name>
    <dbReference type="NCBI Taxonomy" id="38488"/>
    <lineage>
        <taxon>Eukaryota</taxon>
        <taxon>Fungi</taxon>
        <taxon>Dikarya</taxon>
        <taxon>Ascomycota</taxon>
        <taxon>Pezizomycotina</taxon>
        <taxon>Leotiomycetes</taxon>
        <taxon>Helotiales</taxon>
        <taxon>Sclerotiniaceae</taxon>
        <taxon>Botryotinia</taxon>
    </lineage>
</organism>